<organism evidence="1">
    <name type="scientific">marine sediment metagenome</name>
    <dbReference type="NCBI Taxonomy" id="412755"/>
    <lineage>
        <taxon>unclassified sequences</taxon>
        <taxon>metagenomes</taxon>
        <taxon>ecological metagenomes</taxon>
    </lineage>
</organism>
<dbReference type="EMBL" id="LAZR01000278">
    <property type="protein sequence ID" value="KKN77428.1"/>
    <property type="molecule type" value="Genomic_DNA"/>
</dbReference>
<proteinExistence type="predicted"/>
<gene>
    <name evidence="1" type="ORF">LCGC14_0359870</name>
</gene>
<dbReference type="AlphaFoldDB" id="A0A0F9WGF1"/>
<reference evidence="1" key="1">
    <citation type="journal article" date="2015" name="Nature">
        <title>Complex archaea that bridge the gap between prokaryotes and eukaryotes.</title>
        <authorList>
            <person name="Spang A."/>
            <person name="Saw J.H."/>
            <person name="Jorgensen S.L."/>
            <person name="Zaremba-Niedzwiedzka K."/>
            <person name="Martijn J."/>
            <person name="Lind A.E."/>
            <person name="van Eijk R."/>
            <person name="Schleper C."/>
            <person name="Guy L."/>
            <person name="Ettema T.J."/>
        </authorList>
    </citation>
    <scope>NUCLEOTIDE SEQUENCE</scope>
</reference>
<evidence type="ECO:0000313" key="1">
    <source>
        <dbReference type="EMBL" id="KKN77428.1"/>
    </source>
</evidence>
<accession>A0A0F9WGF1</accession>
<sequence>MTIHYFVCDDCKITIKDIDTKHIHKCPKCGGDMRWDLTGMAIHGNYKHPVHSDALAIHPDQRAEHEQRFPNIEIDKQNRPVFNNYTDHESYLKKCNLVKVPKKIKPKGKIIAKTP</sequence>
<protein>
    <submittedName>
        <fullName evidence="1">Uncharacterized protein</fullName>
    </submittedName>
</protein>
<name>A0A0F9WGF1_9ZZZZ</name>
<comment type="caution">
    <text evidence="1">The sequence shown here is derived from an EMBL/GenBank/DDBJ whole genome shotgun (WGS) entry which is preliminary data.</text>
</comment>